<keyword evidence="7 14" id="KW-0694">RNA-binding</keyword>
<dbReference type="InterPro" id="IPR000504">
    <property type="entry name" value="RRM_dom"/>
</dbReference>
<protein>
    <recommendedName>
        <fullName evidence="3">tRNA (carboxymethyluridine(34)-5-O)-methyltransferase</fullName>
        <ecNumber evidence="3">2.1.1.229</ecNumber>
    </recommendedName>
    <alternativeName>
        <fullName evidence="12">Alkylated DNA repair protein alkB homolog 8</fullName>
    </alternativeName>
    <alternativeName>
        <fullName evidence="13">S-adenosyl-L-methionine-dependent tRNA methyltransferase ALKBH8</fullName>
    </alternativeName>
</protein>
<dbReference type="EC" id="2.1.1.229" evidence="3"/>
<comment type="similarity">
    <text evidence="2">Belongs to the alkB family.</text>
</comment>
<keyword evidence="6" id="KW-0862">Zinc</keyword>
<dbReference type="SMART" id="SM00360">
    <property type="entry name" value="RRM"/>
    <property type="match status" value="1"/>
</dbReference>
<feature type="domain" description="Fe2OG dioxygenase" evidence="18">
    <location>
        <begin position="218"/>
        <end position="324"/>
    </location>
</feature>
<dbReference type="Gene3D" id="3.40.50.150">
    <property type="entry name" value="Vaccinia Virus protein VP39"/>
    <property type="match status" value="1"/>
</dbReference>
<keyword evidence="15" id="KW-0175">Coiled coil</keyword>
<dbReference type="PANTHER" id="PTHR13069">
    <property type="entry name" value="ALKYLATED DNA REPAIR PROTEIN ALKB HOMOLOG 8"/>
    <property type="match status" value="1"/>
</dbReference>
<comment type="cofactor">
    <cofactor evidence="1">
        <name>Fe(2+)</name>
        <dbReference type="ChEBI" id="CHEBI:29033"/>
    </cofactor>
</comment>
<evidence type="ECO:0000256" key="9">
    <source>
        <dbReference type="ARBA" id="ARBA00023268"/>
    </source>
</evidence>
<dbReference type="InterPro" id="IPR027450">
    <property type="entry name" value="AlkB-like"/>
</dbReference>
<evidence type="ECO:0000256" key="7">
    <source>
        <dbReference type="ARBA" id="ARBA00022884"/>
    </source>
</evidence>
<evidence type="ECO:0000256" key="15">
    <source>
        <dbReference type="SAM" id="Coils"/>
    </source>
</evidence>
<dbReference type="SUPFAM" id="SSF54928">
    <property type="entry name" value="RNA-binding domain, RBD"/>
    <property type="match status" value="1"/>
</dbReference>
<evidence type="ECO:0000256" key="10">
    <source>
        <dbReference type="ARBA" id="ARBA00034996"/>
    </source>
</evidence>
<dbReference type="PROSITE" id="PS50102">
    <property type="entry name" value="RRM"/>
    <property type="match status" value="1"/>
</dbReference>
<comment type="function">
    <text evidence="11">Catalyzes the methylation of 5-carboxymethyl uridine to 5-methylcarboxymethyl uridine at the wobble position of the anticodon loop in tRNA via its methyltransferase domain. Catalyzes the last step in the formation of 5-methylcarboxymethyl uridine at the wobble position of the anticodon loop in target tRNA. Has a preference for tRNA(Arg) and tRNA(Glu), and does not bind tRNA(Lys). Binds tRNA and catalyzes the iron and alpha-ketoglutarate dependent hydroxylation of 5-methylcarboxymethyl uridine at the wobble position of the anticodon loop in tRNA via its dioxygenase domain, giving rise to 5-(S)-methoxycarbonylhydroxymethyluridine; has a preference for tRNA(Gly). Required for normal survival after DNA damage. May inhibit apoptosis and promote cell survival and angiogenesis.</text>
</comment>
<dbReference type="PANTHER" id="PTHR13069:SF21">
    <property type="entry name" value="ALKYLATED DNA REPAIR PROTEIN ALKB HOMOLOG 8"/>
    <property type="match status" value="1"/>
</dbReference>
<name>A0ABY7DQG3_MYAAR</name>
<accession>A0ABY7DQG3</accession>
<evidence type="ECO:0000313" key="20">
    <source>
        <dbReference type="Proteomes" id="UP001164746"/>
    </source>
</evidence>
<proteinExistence type="inferred from homology"/>
<dbReference type="SUPFAM" id="SSF51197">
    <property type="entry name" value="Clavaminate synthase-like"/>
    <property type="match status" value="1"/>
</dbReference>
<dbReference type="InterPro" id="IPR005123">
    <property type="entry name" value="Oxoglu/Fe-dep_dioxygenase_dom"/>
</dbReference>
<evidence type="ECO:0000256" key="2">
    <source>
        <dbReference type="ARBA" id="ARBA00007879"/>
    </source>
</evidence>
<dbReference type="Pfam" id="PF08241">
    <property type="entry name" value="Methyltransf_11"/>
    <property type="match status" value="1"/>
</dbReference>
<feature type="region of interest" description="Disordered" evidence="16">
    <location>
        <begin position="498"/>
        <end position="570"/>
    </location>
</feature>
<dbReference type="CDD" id="cd02440">
    <property type="entry name" value="AdoMet_MTases"/>
    <property type="match status" value="1"/>
</dbReference>
<keyword evidence="9" id="KW-0511">Multifunctional enzyme</keyword>
<keyword evidence="5" id="KW-0808">Transferase</keyword>
<reference evidence="19" key="1">
    <citation type="submission" date="2022-11" db="EMBL/GenBank/DDBJ databases">
        <title>Centuries of genome instability and evolution in soft-shell clam transmissible cancer (bioRxiv).</title>
        <authorList>
            <person name="Hart S.F.M."/>
            <person name="Yonemitsu M.A."/>
            <person name="Giersch R.M."/>
            <person name="Beal B.F."/>
            <person name="Arriagada G."/>
            <person name="Davis B.W."/>
            <person name="Ostrander E.A."/>
            <person name="Goff S.P."/>
            <person name="Metzger M.J."/>
        </authorList>
    </citation>
    <scope>NUCLEOTIDE SEQUENCE</scope>
    <source>
        <strain evidence="19">MELC-2E11</strain>
        <tissue evidence="19">Siphon/mantle</tissue>
    </source>
</reference>
<feature type="coiled-coil region" evidence="15">
    <location>
        <begin position="5"/>
        <end position="32"/>
    </location>
</feature>
<evidence type="ECO:0000256" key="11">
    <source>
        <dbReference type="ARBA" id="ARBA00045506"/>
    </source>
</evidence>
<evidence type="ECO:0000256" key="14">
    <source>
        <dbReference type="PROSITE-ProRule" id="PRU00176"/>
    </source>
</evidence>
<evidence type="ECO:0000256" key="8">
    <source>
        <dbReference type="ARBA" id="ARBA00023004"/>
    </source>
</evidence>
<dbReference type="PROSITE" id="PS51471">
    <property type="entry name" value="FE2OG_OXY"/>
    <property type="match status" value="1"/>
</dbReference>
<evidence type="ECO:0000256" key="12">
    <source>
        <dbReference type="ARBA" id="ARBA00049786"/>
    </source>
</evidence>
<dbReference type="Pfam" id="PF13532">
    <property type="entry name" value="2OG-FeII_Oxy_2"/>
    <property type="match status" value="1"/>
</dbReference>
<evidence type="ECO:0000256" key="16">
    <source>
        <dbReference type="SAM" id="MobiDB-lite"/>
    </source>
</evidence>
<evidence type="ECO:0000313" key="19">
    <source>
        <dbReference type="EMBL" id="WAQ99942.1"/>
    </source>
</evidence>
<dbReference type="InterPro" id="IPR012677">
    <property type="entry name" value="Nucleotide-bd_a/b_plait_sf"/>
</dbReference>
<gene>
    <name evidence="19" type="ORF">MAR_024315</name>
</gene>
<evidence type="ECO:0000259" key="17">
    <source>
        <dbReference type="PROSITE" id="PS50102"/>
    </source>
</evidence>
<evidence type="ECO:0000256" key="1">
    <source>
        <dbReference type="ARBA" id="ARBA00001954"/>
    </source>
</evidence>
<evidence type="ECO:0000259" key="18">
    <source>
        <dbReference type="PROSITE" id="PS51471"/>
    </source>
</evidence>
<keyword evidence="20" id="KW-1185">Reference proteome</keyword>
<dbReference type="SUPFAM" id="SSF53335">
    <property type="entry name" value="S-adenosyl-L-methionine-dependent methyltransferases"/>
    <property type="match status" value="1"/>
</dbReference>
<dbReference type="Proteomes" id="UP001164746">
    <property type="component" value="Chromosome 3"/>
</dbReference>
<feature type="domain" description="RRM" evidence="17">
    <location>
        <begin position="47"/>
        <end position="112"/>
    </location>
</feature>
<sequence length="655" mass="72832">MAAPIGESKNEMKKFNKKLARLRQTLKDRENIICLDDATNIICVCNGGLDNNVSYEEIHALFTRYGQSCSVLMQPQKSYCFISYNTVGEATEAVNQLNGHKLLTSEQRKAEVVLYTLFVSKVADSVSPSASLPPGLILLEDYISHEYAETILASIDLSQNQNTGQQADLKHRRVKHYGYEFKYSINNVDPDDPLMEGIPEVFLPLLEKLRGSGVIGHMPDQLTVNQYQPGQGIPPHVDTPSAFEDGLVSLSLGSQVLMEFRHPDGQHLSVLLPHRSVLVMTGESRYVWSHGITPRKSDIVATPDTGLTLSPRGVRTSFTFRKITGVKPSQVDSLGPETGDTCLPEDEISAASLERLHVHQVYEQIADHFSGTRHSPWPRIADFLRNQPPGSLLIDIGCGNGKYFGINKGLFELGSDMSSNLAGICGGRGHQVYVGDVLNIPLREGTFDVCLCIAVIHHMSTKERRRKAVSELLKVLRPGGQALIYVWAVEQERHKVKSKYLKGKGAQSQSSSESQMDDKKQNADTDENAPRETIPEKEPFHLTNNMLDNPSAHDESVLGEVKPSGGATAMKGNPQKLEVHINRTHFKHQDVLVPWQLKNKSDSSKQDGTSAQTFHRFYHVFHQGELEELCESVGRCKVANSYYDQGNWAVQLEKL</sequence>
<evidence type="ECO:0000256" key="6">
    <source>
        <dbReference type="ARBA" id="ARBA00022833"/>
    </source>
</evidence>
<dbReference type="InterPro" id="IPR037151">
    <property type="entry name" value="AlkB-like_sf"/>
</dbReference>
<feature type="compositionally biased region" description="Basic and acidic residues" evidence="16">
    <location>
        <begin position="516"/>
        <end position="540"/>
    </location>
</feature>
<comment type="catalytic activity">
    <reaction evidence="10">
        <text>5-(carboxymethyl)uridine(34) in tRNA + S-adenosyl-L-methionine = 5-(2-methoxy-2-oxoethyl)uridine(34) in tRNA + S-adenosyl-L-homocysteine</text>
        <dbReference type="Rhea" id="RHEA:43208"/>
        <dbReference type="Rhea" id="RHEA-COMP:10407"/>
        <dbReference type="Rhea" id="RHEA-COMP:10408"/>
        <dbReference type="ChEBI" id="CHEBI:57856"/>
        <dbReference type="ChEBI" id="CHEBI:59789"/>
        <dbReference type="ChEBI" id="CHEBI:74851"/>
        <dbReference type="ChEBI" id="CHEBI:74882"/>
        <dbReference type="EC" id="2.1.1.229"/>
    </reaction>
</comment>
<dbReference type="Gene3D" id="2.60.120.590">
    <property type="entry name" value="Alpha-ketoglutarate-dependent dioxygenase AlkB-like"/>
    <property type="match status" value="1"/>
</dbReference>
<dbReference type="InterPro" id="IPR029063">
    <property type="entry name" value="SAM-dependent_MTases_sf"/>
</dbReference>
<dbReference type="EMBL" id="CP111014">
    <property type="protein sequence ID" value="WAQ99942.1"/>
    <property type="molecule type" value="Genomic_DNA"/>
</dbReference>
<dbReference type="InterPro" id="IPR051422">
    <property type="entry name" value="AlkB_tRNA_MeTrf/Diox"/>
</dbReference>
<evidence type="ECO:0000256" key="5">
    <source>
        <dbReference type="ARBA" id="ARBA00022679"/>
    </source>
</evidence>
<keyword evidence="8" id="KW-0408">Iron</keyword>
<dbReference type="InterPro" id="IPR013216">
    <property type="entry name" value="Methyltransf_11"/>
</dbReference>
<organism evidence="19 20">
    <name type="scientific">Mya arenaria</name>
    <name type="common">Soft-shell clam</name>
    <dbReference type="NCBI Taxonomy" id="6604"/>
    <lineage>
        <taxon>Eukaryota</taxon>
        <taxon>Metazoa</taxon>
        <taxon>Spiralia</taxon>
        <taxon>Lophotrochozoa</taxon>
        <taxon>Mollusca</taxon>
        <taxon>Bivalvia</taxon>
        <taxon>Autobranchia</taxon>
        <taxon>Heteroconchia</taxon>
        <taxon>Euheterodonta</taxon>
        <taxon>Imparidentia</taxon>
        <taxon>Neoheterodontei</taxon>
        <taxon>Myida</taxon>
        <taxon>Myoidea</taxon>
        <taxon>Myidae</taxon>
        <taxon>Mya</taxon>
    </lineage>
</organism>
<dbReference type="Gene3D" id="3.30.70.330">
    <property type="match status" value="1"/>
</dbReference>
<evidence type="ECO:0000256" key="4">
    <source>
        <dbReference type="ARBA" id="ARBA00022603"/>
    </source>
</evidence>
<dbReference type="InterPro" id="IPR035979">
    <property type="entry name" value="RBD_domain_sf"/>
</dbReference>
<keyword evidence="4" id="KW-0489">Methyltransferase</keyword>
<evidence type="ECO:0000256" key="3">
    <source>
        <dbReference type="ARBA" id="ARBA00012808"/>
    </source>
</evidence>
<evidence type="ECO:0000256" key="13">
    <source>
        <dbReference type="ARBA" id="ARBA00049802"/>
    </source>
</evidence>
<dbReference type="Pfam" id="PF00076">
    <property type="entry name" value="RRM_1"/>
    <property type="match status" value="1"/>
</dbReference>